<dbReference type="OMA" id="ISIKCAQ"/>
<dbReference type="InterPro" id="IPR002575">
    <property type="entry name" value="Aminoglycoside_PTrfase"/>
</dbReference>
<dbReference type="EMBL" id="AM920421">
    <property type="protein sequence ID" value="CAP79197.1"/>
    <property type="molecule type" value="Genomic_DNA"/>
</dbReference>
<evidence type="ECO:0000313" key="2">
    <source>
        <dbReference type="EMBL" id="CAP79197.1"/>
    </source>
</evidence>
<protein>
    <submittedName>
        <fullName evidence="2">Pc06g02040 protein</fullName>
    </submittedName>
</protein>
<dbReference type="STRING" id="500485.B6GWA5"/>
<keyword evidence="3" id="KW-1185">Reference proteome</keyword>
<feature type="domain" description="Aminoglycoside phosphotransferase" evidence="1">
    <location>
        <begin position="152"/>
        <end position="372"/>
    </location>
</feature>
<dbReference type="eggNOG" id="ENOG502SI0S">
    <property type="taxonomic scope" value="Eukaryota"/>
</dbReference>
<dbReference type="AlphaFoldDB" id="B6GWA5"/>
<dbReference type="OrthoDB" id="10003767at2759"/>
<proteinExistence type="predicted"/>
<sequence>MVCDATRRWDIPALTLSRPSRISSSSSAWLKVNMQSADSLDATRLVSDGAKPARSAAGFGRLTILDCPSTRQTFKNGPIRQSLLLPMDRLNWKSDIGQEPSIPHIDWDALKQYAISIKCAQSQNTAHPPKCEIPPIYSMGGVHLVRLLVFEDDTKWVARIQLHQETQYSKSLLLSEKDTLSIVQEQTDIPVPRVIGYDECQERIGRAFMIMDFIPGSTAMNAFGGPQIHGGEIPLHHKAKFHSDIAHIQATMTSIRFPKIGMITLRANGSYDIDPIPGLGGPFETAQDYFMAWADNAKFPMGETTIRSQLPSHMADEIILSIQEFPFRLKDAARALPLSKGPFPLHHPDFYHSNVIIDDAYNILSIIDWEGALTVPWEAVEFPAFLYTVPPPIDLPSKYDCDGYPLNPVIQNRWEERQDYIQSVKKAERQRGLGCELSTVLASPKIQNLATSIRLYSEDGKVGYYCRLLDTC</sequence>
<dbReference type="InterPro" id="IPR011009">
    <property type="entry name" value="Kinase-like_dom_sf"/>
</dbReference>
<reference evidence="2 3" key="1">
    <citation type="journal article" date="2008" name="Nat. Biotechnol.">
        <title>Genome sequencing and analysis of the filamentous fungus Penicillium chrysogenum.</title>
        <authorList>
            <person name="van den Berg M.A."/>
            <person name="Albang R."/>
            <person name="Albermann K."/>
            <person name="Badger J.H."/>
            <person name="Daran J.-M."/>
            <person name="Driessen A.J.M."/>
            <person name="Garcia-Estrada C."/>
            <person name="Fedorova N.D."/>
            <person name="Harris D.M."/>
            <person name="Heijne W.H.M."/>
            <person name="Joardar V.S."/>
            <person name="Kiel J.A.K.W."/>
            <person name="Kovalchuk A."/>
            <person name="Martin J.F."/>
            <person name="Nierman W.C."/>
            <person name="Nijland J.G."/>
            <person name="Pronk J.T."/>
            <person name="Roubos J.A."/>
            <person name="van der Klei I.J."/>
            <person name="van Peij N.N.M.E."/>
            <person name="Veenhuis M."/>
            <person name="von Doehren H."/>
            <person name="Wagner C."/>
            <person name="Wortman J.R."/>
            <person name="Bovenberg R.A.L."/>
        </authorList>
    </citation>
    <scope>NUCLEOTIDE SEQUENCE [LARGE SCALE GENOMIC DNA]</scope>
    <source>
        <strain evidence="3">ATCC 28089 / DSM 1075 / NRRL 1951 / Wisconsin 54-1255</strain>
    </source>
</reference>
<dbReference type="Pfam" id="PF01636">
    <property type="entry name" value="APH"/>
    <property type="match status" value="1"/>
</dbReference>
<dbReference type="VEuPathDB" id="FungiDB:PCH_Pc06g02040"/>
<dbReference type="HOGENOM" id="CLU_038960_0_0_1"/>
<gene>
    <name evidence="2" type="ORF">Pc06g02040</name>
    <name evidence="2" type="ORF">PCH_Pc06g02040</name>
</gene>
<dbReference type="Gene3D" id="3.30.200.20">
    <property type="entry name" value="Phosphorylase Kinase, domain 1"/>
    <property type="match status" value="1"/>
</dbReference>
<dbReference type="SUPFAM" id="SSF56112">
    <property type="entry name" value="Protein kinase-like (PK-like)"/>
    <property type="match status" value="1"/>
</dbReference>
<dbReference type="PANTHER" id="PTHR21310:SF15">
    <property type="entry name" value="AMINOGLYCOSIDE PHOSPHOTRANSFERASE DOMAIN-CONTAINING PROTEIN"/>
    <property type="match status" value="1"/>
</dbReference>
<dbReference type="BioCyc" id="PCHR:PC06G02040-MONOMER"/>
<dbReference type="InterPro" id="IPR051678">
    <property type="entry name" value="AGP_Transferase"/>
</dbReference>
<organism evidence="2 3">
    <name type="scientific">Penicillium rubens (strain ATCC 28089 / DSM 1075 / NRRL 1951 / Wisconsin 54-1255)</name>
    <name type="common">Penicillium chrysogenum</name>
    <dbReference type="NCBI Taxonomy" id="500485"/>
    <lineage>
        <taxon>Eukaryota</taxon>
        <taxon>Fungi</taxon>
        <taxon>Dikarya</taxon>
        <taxon>Ascomycota</taxon>
        <taxon>Pezizomycotina</taxon>
        <taxon>Eurotiomycetes</taxon>
        <taxon>Eurotiomycetidae</taxon>
        <taxon>Eurotiales</taxon>
        <taxon>Aspergillaceae</taxon>
        <taxon>Penicillium</taxon>
        <taxon>Penicillium chrysogenum species complex</taxon>
    </lineage>
</organism>
<accession>B6GWA5</accession>
<name>B6GWA5_PENRW</name>
<evidence type="ECO:0000259" key="1">
    <source>
        <dbReference type="Pfam" id="PF01636"/>
    </source>
</evidence>
<dbReference type="PANTHER" id="PTHR21310">
    <property type="entry name" value="AMINOGLYCOSIDE PHOSPHOTRANSFERASE-RELATED-RELATED"/>
    <property type="match status" value="1"/>
</dbReference>
<evidence type="ECO:0000313" key="3">
    <source>
        <dbReference type="Proteomes" id="UP000000724"/>
    </source>
</evidence>
<dbReference type="Proteomes" id="UP000000724">
    <property type="component" value="Contig Pc00c06"/>
</dbReference>